<evidence type="ECO:0000313" key="2">
    <source>
        <dbReference type="EMBL" id="JAD44291.1"/>
    </source>
</evidence>
<name>A0A0A8ZZL7_ARUDO</name>
<accession>A0A0A8ZZL7</accession>
<reference evidence="2" key="2">
    <citation type="journal article" date="2015" name="Data Brief">
        <title>Shoot transcriptome of the giant reed, Arundo donax.</title>
        <authorList>
            <person name="Barrero R.A."/>
            <person name="Guerrero F.D."/>
            <person name="Moolhuijzen P."/>
            <person name="Goolsby J.A."/>
            <person name="Tidwell J."/>
            <person name="Bellgard S.E."/>
            <person name="Bellgard M.I."/>
        </authorList>
    </citation>
    <scope>NUCLEOTIDE SEQUENCE</scope>
    <source>
        <tissue evidence="2">Shoot tissue taken approximately 20 cm above the soil surface</tissue>
    </source>
</reference>
<evidence type="ECO:0000256" key="1">
    <source>
        <dbReference type="SAM" id="SignalP"/>
    </source>
</evidence>
<proteinExistence type="predicted"/>
<evidence type="ECO:0008006" key="3">
    <source>
        <dbReference type="Google" id="ProtNLM"/>
    </source>
</evidence>
<organism evidence="2">
    <name type="scientific">Arundo donax</name>
    <name type="common">Giant reed</name>
    <name type="synonym">Donax arundinaceus</name>
    <dbReference type="NCBI Taxonomy" id="35708"/>
    <lineage>
        <taxon>Eukaryota</taxon>
        <taxon>Viridiplantae</taxon>
        <taxon>Streptophyta</taxon>
        <taxon>Embryophyta</taxon>
        <taxon>Tracheophyta</taxon>
        <taxon>Spermatophyta</taxon>
        <taxon>Magnoliopsida</taxon>
        <taxon>Liliopsida</taxon>
        <taxon>Poales</taxon>
        <taxon>Poaceae</taxon>
        <taxon>PACMAD clade</taxon>
        <taxon>Arundinoideae</taxon>
        <taxon>Arundineae</taxon>
        <taxon>Arundo</taxon>
    </lineage>
</organism>
<feature type="chain" id="PRO_5002060104" description="Secreted protein" evidence="1">
    <location>
        <begin position="18"/>
        <end position="67"/>
    </location>
</feature>
<reference evidence="2" key="1">
    <citation type="submission" date="2014-09" db="EMBL/GenBank/DDBJ databases">
        <authorList>
            <person name="Magalhaes I.L.F."/>
            <person name="Oliveira U."/>
            <person name="Santos F.R."/>
            <person name="Vidigal T.H.D.A."/>
            <person name="Brescovit A.D."/>
            <person name="Santos A.J."/>
        </authorList>
    </citation>
    <scope>NUCLEOTIDE SEQUENCE</scope>
    <source>
        <tissue evidence="2">Shoot tissue taken approximately 20 cm above the soil surface</tissue>
    </source>
</reference>
<dbReference type="EMBL" id="GBRH01253604">
    <property type="protein sequence ID" value="JAD44291.1"/>
    <property type="molecule type" value="Transcribed_RNA"/>
</dbReference>
<sequence length="67" mass="7535">MPFVFFGLCFACTRILGTLQCSSRTQLNACTWCKIMRSSFPTEKVNAYLCNLLGILFRNLLCSFAAV</sequence>
<protein>
    <recommendedName>
        <fullName evidence="3">Secreted protein</fullName>
    </recommendedName>
</protein>
<keyword evidence="1" id="KW-0732">Signal</keyword>
<dbReference type="AlphaFoldDB" id="A0A0A8ZZL7"/>
<feature type="signal peptide" evidence="1">
    <location>
        <begin position="1"/>
        <end position="17"/>
    </location>
</feature>